<gene>
    <name evidence="3" type="ORF">Tco_0749900</name>
</gene>
<organism evidence="3 4">
    <name type="scientific">Tanacetum coccineum</name>
    <dbReference type="NCBI Taxonomy" id="301880"/>
    <lineage>
        <taxon>Eukaryota</taxon>
        <taxon>Viridiplantae</taxon>
        <taxon>Streptophyta</taxon>
        <taxon>Embryophyta</taxon>
        <taxon>Tracheophyta</taxon>
        <taxon>Spermatophyta</taxon>
        <taxon>Magnoliopsida</taxon>
        <taxon>eudicotyledons</taxon>
        <taxon>Gunneridae</taxon>
        <taxon>Pentapetalae</taxon>
        <taxon>asterids</taxon>
        <taxon>campanulids</taxon>
        <taxon>Asterales</taxon>
        <taxon>Asteraceae</taxon>
        <taxon>Asteroideae</taxon>
        <taxon>Anthemideae</taxon>
        <taxon>Anthemidinae</taxon>
        <taxon>Tanacetum</taxon>
    </lineage>
</organism>
<keyword evidence="3" id="KW-0548">Nucleotidyltransferase</keyword>
<evidence type="ECO:0000313" key="4">
    <source>
        <dbReference type="Proteomes" id="UP001151760"/>
    </source>
</evidence>
<dbReference type="EMBL" id="BQNB010010895">
    <property type="protein sequence ID" value="GJS83359.1"/>
    <property type="molecule type" value="Genomic_DNA"/>
</dbReference>
<comment type="caution">
    <text evidence="3">The sequence shown here is derived from an EMBL/GenBank/DDBJ whole genome shotgun (WGS) entry which is preliminary data.</text>
</comment>
<accession>A0ABQ4YZR0</accession>
<name>A0ABQ4YZR0_9ASTR</name>
<dbReference type="PANTHER" id="PTHR33116:SF79">
    <property type="entry name" value="REVERSE TRANSCRIPTASE DOMAIN, ZINC FINGER, CCHC-TYPE-RELATED"/>
    <property type="match status" value="1"/>
</dbReference>
<protein>
    <submittedName>
        <fullName evidence="3">RNA-directed DNA polymerase, eukaryota</fullName>
    </submittedName>
</protein>
<sequence length="1088" mass="125242">MDTLPNLHNILEEIHLNNIHIKYLGGSYILLVLPPEISIDKVSSHPTLLPCLPPHAWHEAAFTRIAGIYGHVIFLEKCNKNNNLISGKVCILIKNMDLIQHNMPIIIDEVHFCVRIREIQGKCDEIFPVEKSESYESDDDQTMVQDEPGDRNNDNNEEDDDDYPDNDDFNVDLMIDNEHGVIGDLSGGWIRNESPKKDTTYSSTSGNGHEVQKDNILVPDTLFEEKSPLELQTTEMEKTRDVALDSEGAHGTSFDQRYDPTQTFSPMDSSCNITIVPDTPSKLSNVLGDFNEVHLEYERLGSKFYKLGTRRFNEFISKSGLIDLPIGGRKFTRMNKIRTKLSKIDRIPVSYHFVSNWPNAHLLALPHGVSNHCPLVLKSHSGDYGPIPFKFLNSWLLNEDLATIVSLYWSDHPVHLTQMTTHPSILLKKKLQNLKNHVRSWRKRVSERDTILFPALKANVEALETKAETIGLEDHKISNRLSYLKQLDDLEHIKRLDLMQKAKIKFSKSRIKGLNINGLWVSEPNLVKSHIFNFYEHKLKNTNPNRIRFTFDRFKRLSDSDISLLDAPISNDEIKKLFGVVASKRHEQLFILKVDFEKAFDSLDWKFLDHVLEQMGFSDKWRKWINGCLDSGFSSVLVNGSPMKEFKVQKGLRQGDPLSLFLFIIAVEALHISLQVAKERNIFEGVEVGHNKIDISHLQFADDALIMGKWSLENAKNLCRILRCFQMASGLKVNFMKSKLFGIGVNISEVQNFASTLKLQSPTLPCTYLGLPIGSNMRHTYNWQPIINKFHKRLSSWKARNLSYGGRLTLIKSVLGALVGNGAFVKFWEETWYGNAPFKDVYPRLYALESSKSCNINERCNNSLGPLTLFWAWRRPPRFGIEMEQLLSLTNLLLTFDIISCPNSWIRSTENNKPYRVSATRKVIEGCILESGVDNIRWNNSIPIKINIYSWRLSNNRLPTRINLDAWEINLHSVRCPICDEDVETPQHLFIDCIVASRLWSMVENWWRIDDYPKELPNLITWGDTANILQPLKACFDAVIQTTLWVIWRFKNRICFDSKPPRKDILVDEIKNLSNLWINHRNRNFNPN</sequence>
<feature type="domain" description="Reverse transcriptase" evidence="2">
    <location>
        <begin position="515"/>
        <end position="773"/>
    </location>
</feature>
<keyword evidence="3" id="KW-0808">Transferase</keyword>
<dbReference type="InterPro" id="IPR026960">
    <property type="entry name" value="RVT-Znf"/>
</dbReference>
<dbReference type="InterPro" id="IPR000477">
    <property type="entry name" value="RT_dom"/>
</dbReference>
<feature type="region of interest" description="Disordered" evidence="1">
    <location>
        <begin position="186"/>
        <end position="211"/>
    </location>
</feature>
<dbReference type="SUPFAM" id="SSF56672">
    <property type="entry name" value="DNA/RNA polymerases"/>
    <property type="match status" value="1"/>
</dbReference>
<evidence type="ECO:0000313" key="3">
    <source>
        <dbReference type="EMBL" id="GJS83359.1"/>
    </source>
</evidence>
<feature type="region of interest" description="Disordered" evidence="1">
    <location>
        <begin position="130"/>
        <end position="170"/>
    </location>
</feature>
<dbReference type="Proteomes" id="UP001151760">
    <property type="component" value="Unassembled WGS sequence"/>
</dbReference>
<evidence type="ECO:0000256" key="1">
    <source>
        <dbReference type="SAM" id="MobiDB-lite"/>
    </source>
</evidence>
<keyword evidence="3" id="KW-0695">RNA-directed DNA polymerase</keyword>
<dbReference type="Gene3D" id="3.60.10.10">
    <property type="entry name" value="Endonuclease/exonuclease/phosphatase"/>
    <property type="match status" value="1"/>
</dbReference>
<dbReference type="InterPro" id="IPR036691">
    <property type="entry name" value="Endo/exonu/phosph_ase_sf"/>
</dbReference>
<dbReference type="GO" id="GO:0003964">
    <property type="term" value="F:RNA-directed DNA polymerase activity"/>
    <property type="evidence" value="ECO:0007669"/>
    <property type="project" value="UniProtKB-KW"/>
</dbReference>
<keyword evidence="4" id="KW-1185">Reference proteome</keyword>
<dbReference type="SUPFAM" id="SSF56219">
    <property type="entry name" value="DNase I-like"/>
    <property type="match status" value="1"/>
</dbReference>
<reference evidence="3" key="2">
    <citation type="submission" date="2022-01" db="EMBL/GenBank/DDBJ databases">
        <authorList>
            <person name="Yamashiro T."/>
            <person name="Shiraishi A."/>
            <person name="Satake H."/>
            <person name="Nakayama K."/>
        </authorList>
    </citation>
    <scope>NUCLEOTIDE SEQUENCE</scope>
</reference>
<dbReference type="Pfam" id="PF13966">
    <property type="entry name" value="zf-RVT"/>
    <property type="match status" value="1"/>
</dbReference>
<dbReference type="PANTHER" id="PTHR33116">
    <property type="entry name" value="REVERSE TRANSCRIPTASE ZINC-BINDING DOMAIN-CONTAINING PROTEIN-RELATED-RELATED"/>
    <property type="match status" value="1"/>
</dbReference>
<reference evidence="3" key="1">
    <citation type="journal article" date="2022" name="Int. J. Mol. Sci.">
        <title>Draft Genome of Tanacetum Coccineum: Genomic Comparison of Closely Related Tanacetum-Family Plants.</title>
        <authorList>
            <person name="Yamashiro T."/>
            <person name="Shiraishi A."/>
            <person name="Nakayama K."/>
            <person name="Satake H."/>
        </authorList>
    </citation>
    <scope>NUCLEOTIDE SEQUENCE</scope>
</reference>
<dbReference type="InterPro" id="IPR043502">
    <property type="entry name" value="DNA/RNA_pol_sf"/>
</dbReference>
<feature type="compositionally biased region" description="Acidic residues" evidence="1">
    <location>
        <begin position="155"/>
        <end position="170"/>
    </location>
</feature>
<evidence type="ECO:0000259" key="2">
    <source>
        <dbReference type="PROSITE" id="PS50878"/>
    </source>
</evidence>
<dbReference type="Pfam" id="PF00078">
    <property type="entry name" value="RVT_1"/>
    <property type="match status" value="1"/>
</dbReference>
<dbReference type="PROSITE" id="PS50878">
    <property type="entry name" value="RT_POL"/>
    <property type="match status" value="1"/>
</dbReference>
<proteinExistence type="predicted"/>